<dbReference type="InterPro" id="IPR022138">
    <property type="entry name" value="DUF3670"/>
</dbReference>
<protein>
    <submittedName>
        <fullName evidence="5">DEAD/DEAH box helicase</fullName>
    </submittedName>
</protein>
<accession>A0A9D1RVX0</accession>
<dbReference type="InterPro" id="IPR014001">
    <property type="entry name" value="Helicase_ATP-bd"/>
</dbReference>
<evidence type="ECO:0000313" key="6">
    <source>
        <dbReference type="Proteomes" id="UP000824189"/>
    </source>
</evidence>
<dbReference type="GO" id="GO:0005524">
    <property type="term" value="F:ATP binding"/>
    <property type="evidence" value="ECO:0007669"/>
    <property type="project" value="InterPro"/>
</dbReference>
<keyword evidence="1" id="KW-0378">Hydrolase</keyword>
<dbReference type="SMART" id="SM00490">
    <property type="entry name" value="HELICc"/>
    <property type="match status" value="1"/>
</dbReference>
<evidence type="ECO:0000256" key="1">
    <source>
        <dbReference type="ARBA" id="ARBA00022801"/>
    </source>
</evidence>
<evidence type="ECO:0000259" key="4">
    <source>
        <dbReference type="PROSITE" id="PS51194"/>
    </source>
</evidence>
<gene>
    <name evidence="5" type="ORF">H9867_01475</name>
</gene>
<feature type="domain" description="Helicase C-terminal" evidence="4">
    <location>
        <begin position="847"/>
        <end position="1011"/>
    </location>
</feature>
<dbReference type="InterPro" id="IPR038718">
    <property type="entry name" value="SNF2-like_sf"/>
</dbReference>
<dbReference type="InterPro" id="IPR027417">
    <property type="entry name" value="P-loop_NTPase"/>
</dbReference>
<feature type="domain" description="Helicase ATP-binding" evidence="3">
    <location>
        <begin position="546"/>
        <end position="721"/>
    </location>
</feature>
<dbReference type="PROSITE" id="PS51194">
    <property type="entry name" value="HELICASE_CTER"/>
    <property type="match status" value="1"/>
</dbReference>
<dbReference type="PROSITE" id="PS51192">
    <property type="entry name" value="HELICASE_ATP_BIND_1"/>
    <property type="match status" value="1"/>
</dbReference>
<dbReference type="Gene3D" id="3.40.50.300">
    <property type="entry name" value="P-loop containing nucleotide triphosphate hydrolases"/>
    <property type="match status" value="1"/>
</dbReference>
<dbReference type="EMBL" id="DXFZ01000020">
    <property type="protein sequence ID" value="HIW95149.1"/>
    <property type="molecule type" value="Genomic_DNA"/>
</dbReference>
<feature type="region of interest" description="Disordered" evidence="2">
    <location>
        <begin position="1021"/>
        <end position="1047"/>
    </location>
</feature>
<dbReference type="Proteomes" id="UP000824189">
    <property type="component" value="Unassembled WGS sequence"/>
</dbReference>
<dbReference type="SMART" id="SM00487">
    <property type="entry name" value="DEXDc"/>
    <property type="match status" value="1"/>
</dbReference>
<dbReference type="InterPro" id="IPR000330">
    <property type="entry name" value="SNF2_N"/>
</dbReference>
<dbReference type="Pfam" id="PF00271">
    <property type="entry name" value="Helicase_C"/>
    <property type="match status" value="1"/>
</dbReference>
<sequence length="1047" mass="114808">MEYSHQLHAVVPARGGVELWVERVEGHVVVGSAKELEEGDLPAAAFRAVLGRVWRVRGDVQVATPRGKVKSIGIPTLALSPDEAVDRLGKLCEYANGFNGGVPGLSPEVIFLLDLFRCVDEIVRAGRVMVRVEKVEEDWFPRWTISTAGQHHAVLQRFAESVPEVLVRNGGADVVERFADDCAHWLSVRYLRQQLAPQGVLPAKEFGSAFIRSLVMGAEAKRMSVDTVTHLGQWLQSARAAASQTVFVLSAPDDVVLPSGEAADTADLADIRWRLDVATSANDGPLEPVKPAETQTEQKKRIKEALNHARRVWPAMNTAMDAVDMWLSQGIWFPPQEVLTGDTATDRVLSIGLDVGLIGDLLDNGVNRLQAAGFRVMIPRAWARQKAHVTMKAEPVGYGQGDSKMGLDQLMDFSWKVSVGGEEVPEDARNQLLNSAASVVNINGHFVFMDSAALRGARAWFRELTGGDEEDGEAGEVTLRDILEADALSAAESDVHDYDFSLVAEGWASRILGHDSEIDPPPPVTIPATVVTTLRDHQRRGVNWLVWMLEHNLGAVLADDMGLGKTLQILALLAWEKENRPAAGPTLVVAPTSVVQAWKDEAARHVPSLTVLVDHGSSRKKPADFYATIEGKLPVRRGAPAQLVDLVITTYGTLQRNPDRYWAVDWGRVVADEAQAIKNPNSKQSQAVRNIPAAHHVALTGTPVENRLSDLYAIMDFANPGILGSHSVFQARLAVPIERRGDELAKERLRRLVQPFILRRLKTDEAMGLNLPEKETVVEKVPLSAEQAALYQAYVSDLEQRLKRGGEGRRGAILGALVRFKQICNHPAHFAGDGSGLLKEGMHRSAKVERIFDIVAEAVTSGRKVLLFTQFPAFGRILIPELEKHLGTRIPMLHGGLSRAKRTAMVDNFQRDDGPPVMVLSVRAGGTGITLTQASVVVHMDRWWNPAVEDQATDRAYRIGQSQNVTVYKLVTMGTIDERIHDIIMGKRELAGDIVGMGEGWIANLDDDDLAELWHLRQASDDLHKGLQPPDDSAGDDTQQLPRGGED</sequence>
<name>A0A9D1RVX0_9CORY</name>
<proteinExistence type="predicted"/>
<evidence type="ECO:0000259" key="3">
    <source>
        <dbReference type="PROSITE" id="PS51192"/>
    </source>
</evidence>
<dbReference type="SUPFAM" id="SSF52540">
    <property type="entry name" value="P-loop containing nucleoside triphosphate hydrolases"/>
    <property type="match status" value="2"/>
</dbReference>
<keyword evidence="5" id="KW-0547">Nucleotide-binding</keyword>
<keyword evidence="5" id="KW-0067">ATP-binding</keyword>
<dbReference type="InterPro" id="IPR001650">
    <property type="entry name" value="Helicase_C-like"/>
</dbReference>
<dbReference type="Gene3D" id="3.40.50.10810">
    <property type="entry name" value="Tandem AAA-ATPase domain"/>
    <property type="match status" value="1"/>
</dbReference>
<reference evidence="5" key="1">
    <citation type="journal article" date="2021" name="PeerJ">
        <title>Extensive microbial diversity within the chicken gut microbiome revealed by metagenomics and culture.</title>
        <authorList>
            <person name="Gilroy R."/>
            <person name="Ravi A."/>
            <person name="Getino M."/>
            <person name="Pursley I."/>
            <person name="Horton D.L."/>
            <person name="Alikhan N.F."/>
            <person name="Baker D."/>
            <person name="Gharbi K."/>
            <person name="Hall N."/>
            <person name="Watson M."/>
            <person name="Adriaenssens E.M."/>
            <person name="Foster-Nyarko E."/>
            <person name="Jarju S."/>
            <person name="Secka A."/>
            <person name="Antonio M."/>
            <person name="Oren A."/>
            <person name="Chaudhuri R.R."/>
            <person name="La Ragione R."/>
            <person name="Hildebrand F."/>
            <person name="Pallen M.J."/>
        </authorList>
    </citation>
    <scope>NUCLEOTIDE SEQUENCE</scope>
    <source>
        <strain evidence="5">4376</strain>
    </source>
</reference>
<dbReference type="GO" id="GO:0016787">
    <property type="term" value="F:hydrolase activity"/>
    <property type="evidence" value="ECO:0007669"/>
    <property type="project" value="UniProtKB-KW"/>
</dbReference>
<dbReference type="CDD" id="cd18793">
    <property type="entry name" value="SF2_C_SNF"/>
    <property type="match status" value="1"/>
</dbReference>
<dbReference type="PANTHER" id="PTHR10799">
    <property type="entry name" value="SNF2/RAD54 HELICASE FAMILY"/>
    <property type="match status" value="1"/>
</dbReference>
<dbReference type="AlphaFoldDB" id="A0A9D1RVX0"/>
<organism evidence="5 6">
    <name type="scientific">Candidatus Corynebacterium gallistercoris</name>
    <dbReference type="NCBI Taxonomy" id="2838530"/>
    <lineage>
        <taxon>Bacteria</taxon>
        <taxon>Bacillati</taxon>
        <taxon>Actinomycetota</taxon>
        <taxon>Actinomycetes</taxon>
        <taxon>Mycobacteriales</taxon>
        <taxon>Corynebacteriaceae</taxon>
        <taxon>Corynebacterium</taxon>
    </lineage>
</organism>
<dbReference type="GO" id="GO:0004386">
    <property type="term" value="F:helicase activity"/>
    <property type="evidence" value="ECO:0007669"/>
    <property type="project" value="UniProtKB-KW"/>
</dbReference>
<evidence type="ECO:0000256" key="2">
    <source>
        <dbReference type="SAM" id="MobiDB-lite"/>
    </source>
</evidence>
<evidence type="ECO:0000313" key="5">
    <source>
        <dbReference type="EMBL" id="HIW95149.1"/>
    </source>
</evidence>
<dbReference type="Pfam" id="PF12419">
    <property type="entry name" value="DUF3670"/>
    <property type="match status" value="1"/>
</dbReference>
<comment type="caution">
    <text evidence="5">The sequence shown here is derived from an EMBL/GenBank/DDBJ whole genome shotgun (WGS) entry which is preliminary data.</text>
</comment>
<keyword evidence="5" id="KW-0347">Helicase</keyword>
<dbReference type="InterPro" id="IPR049730">
    <property type="entry name" value="SNF2/RAD54-like_C"/>
</dbReference>
<dbReference type="Pfam" id="PF00176">
    <property type="entry name" value="SNF2-rel_dom"/>
    <property type="match status" value="1"/>
</dbReference>
<reference evidence="5" key="2">
    <citation type="submission" date="2021-04" db="EMBL/GenBank/DDBJ databases">
        <authorList>
            <person name="Gilroy R."/>
        </authorList>
    </citation>
    <scope>NUCLEOTIDE SEQUENCE</scope>
    <source>
        <strain evidence="5">4376</strain>
    </source>
</reference>